<dbReference type="AlphaFoldDB" id="A0AAP0I211"/>
<accession>A0AAP0I211</accession>
<name>A0AAP0I211_9MAGN</name>
<evidence type="ECO:0000313" key="1">
    <source>
        <dbReference type="EMBL" id="KAK9105300.1"/>
    </source>
</evidence>
<keyword evidence="2" id="KW-1185">Reference proteome</keyword>
<evidence type="ECO:0000313" key="2">
    <source>
        <dbReference type="Proteomes" id="UP001419268"/>
    </source>
</evidence>
<reference evidence="1 2" key="1">
    <citation type="submission" date="2024-01" db="EMBL/GenBank/DDBJ databases">
        <title>Genome assemblies of Stephania.</title>
        <authorList>
            <person name="Yang L."/>
        </authorList>
    </citation>
    <scope>NUCLEOTIDE SEQUENCE [LARGE SCALE GENOMIC DNA]</scope>
    <source>
        <strain evidence="1">JXDWG</strain>
        <tissue evidence="1">Leaf</tissue>
    </source>
</reference>
<comment type="caution">
    <text evidence="1">The sequence shown here is derived from an EMBL/GenBank/DDBJ whole genome shotgun (WGS) entry which is preliminary data.</text>
</comment>
<dbReference type="Proteomes" id="UP001419268">
    <property type="component" value="Unassembled WGS sequence"/>
</dbReference>
<organism evidence="1 2">
    <name type="scientific">Stephania cephalantha</name>
    <dbReference type="NCBI Taxonomy" id="152367"/>
    <lineage>
        <taxon>Eukaryota</taxon>
        <taxon>Viridiplantae</taxon>
        <taxon>Streptophyta</taxon>
        <taxon>Embryophyta</taxon>
        <taxon>Tracheophyta</taxon>
        <taxon>Spermatophyta</taxon>
        <taxon>Magnoliopsida</taxon>
        <taxon>Ranunculales</taxon>
        <taxon>Menispermaceae</taxon>
        <taxon>Menispermoideae</taxon>
        <taxon>Cissampelideae</taxon>
        <taxon>Stephania</taxon>
    </lineage>
</organism>
<protein>
    <submittedName>
        <fullName evidence="1">Uncharacterized protein</fullName>
    </submittedName>
</protein>
<sequence>MAYFNQLEAATSAVLITAAAKCHATTSPSTSLIGSRQIMCCHVSGFILSSNQKPPQVAT</sequence>
<dbReference type="EMBL" id="JBBNAG010000009">
    <property type="protein sequence ID" value="KAK9105300.1"/>
    <property type="molecule type" value="Genomic_DNA"/>
</dbReference>
<gene>
    <name evidence="1" type="ORF">Scep_022144</name>
</gene>
<proteinExistence type="predicted"/>